<dbReference type="Proteomes" id="UP001152607">
    <property type="component" value="Unassembled WGS sequence"/>
</dbReference>
<dbReference type="AlphaFoldDB" id="A0A9W4UIT2"/>
<name>A0A9W4UIT2_9PLEO</name>
<gene>
    <name evidence="1" type="ORF">PDIGIT_LOCUS8145</name>
</gene>
<keyword evidence="2" id="KW-1185">Reference proteome</keyword>
<accession>A0A9W4UIT2</accession>
<reference evidence="1" key="1">
    <citation type="submission" date="2023-01" db="EMBL/GenBank/DDBJ databases">
        <authorList>
            <person name="Van Ghelder C."/>
            <person name="Rancurel C."/>
        </authorList>
    </citation>
    <scope>NUCLEOTIDE SEQUENCE</scope>
    <source>
        <strain evidence="1">CNCM I-4278</strain>
    </source>
</reference>
<proteinExistence type="predicted"/>
<dbReference type="EMBL" id="CAOQHR010000005">
    <property type="protein sequence ID" value="CAI6335068.1"/>
    <property type="molecule type" value="Genomic_DNA"/>
</dbReference>
<evidence type="ECO:0000313" key="1">
    <source>
        <dbReference type="EMBL" id="CAI6335068.1"/>
    </source>
</evidence>
<organism evidence="1 2">
    <name type="scientific">Periconia digitata</name>
    <dbReference type="NCBI Taxonomy" id="1303443"/>
    <lineage>
        <taxon>Eukaryota</taxon>
        <taxon>Fungi</taxon>
        <taxon>Dikarya</taxon>
        <taxon>Ascomycota</taxon>
        <taxon>Pezizomycotina</taxon>
        <taxon>Dothideomycetes</taxon>
        <taxon>Pleosporomycetidae</taxon>
        <taxon>Pleosporales</taxon>
        <taxon>Massarineae</taxon>
        <taxon>Periconiaceae</taxon>
        <taxon>Periconia</taxon>
    </lineage>
</organism>
<evidence type="ECO:0000313" key="2">
    <source>
        <dbReference type="Proteomes" id="UP001152607"/>
    </source>
</evidence>
<sequence length="61" mass="7178">MLYVKTWLEKRSRQLNLGIGPLHRQVLREPGTKERGVLDTMAWECSICEVTVQSLRLYVLY</sequence>
<protein>
    <submittedName>
        <fullName evidence="1">Uncharacterized protein</fullName>
    </submittedName>
</protein>
<comment type="caution">
    <text evidence="1">The sequence shown here is derived from an EMBL/GenBank/DDBJ whole genome shotgun (WGS) entry which is preliminary data.</text>
</comment>